<keyword evidence="3" id="KW-1185">Reference proteome</keyword>
<protein>
    <recommendedName>
        <fullName evidence="4">Protein kinase domain-containing protein</fullName>
    </recommendedName>
</protein>
<proteinExistence type="predicted"/>
<dbReference type="SUPFAM" id="SSF56112">
    <property type="entry name" value="Protein kinase-like (PK-like)"/>
    <property type="match status" value="1"/>
</dbReference>
<dbReference type="EMBL" id="BPWL01000011">
    <property type="protein sequence ID" value="GJJ15907.1"/>
    <property type="molecule type" value="Genomic_DNA"/>
</dbReference>
<evidence type="ECO:0000313" key="2">
    <source>
        <dbReference type="EMBL" id="GJJ15907.1"/>
    </source>
</evidence>
<comment type="caution">
    <text evidence="2">The sequence shown here is derived from an EMBL/GenBank/DDBJ whole genome shotgun (WGS) entry which is preliminary data.</text>
</comment>
<evidence type="ECO:0000313" key="3">
    <source>
        <dbReference type="Proteomes" id="UP001050691"/>
    </source>
</evidence>
<dbReference type="InterPro" id="IPR011009">
    <property type="entry name" value="Kinase-like_dom_sf"/>
</dbReference>
<organism evidence="2 3">
    <name type="scientific">Clathrus columnatus</name>
    <dbReference type="NCBI Taxonomy" id="1419009"/>
    <lineage>
        <taxon>Eukaryota</taxon>
        <taxon>Fungi</taxon>
        <taxon>Dikarya</taxon>
        <taxon>Basidiomycota</taxon>
        <taxon>Agaricomycotina</taxon>
        <taxon>Agaricomycetes</taxon>
        <taxon>Phallomycetidae</taxon>
        <taxon>Phallales</taxon>
        <taxon>Clathraceae</taxon>
        <taxon>Clathrus</taxon>
    </lineage>
</organism>
<accession>A0AAV5AQ30</accession>
<evidence type="ECO:0000256" key="1">
    <source>
        <dbReference type="SAM" id="MobiDB-lite"/>
    </source>
</evidence>
<name>A0AAV5AQ30_9AGAM</name>
<feature type="region of interest" description="Disordered" evidence="1">
    <location>
        <begin position="39"/>
        <end position="70"/>
    </location>
</feature>
<sequence>MALARFYTTVISRPPPEGTEDRYHRFWDRNINDIIEVILPNGKPQRNSNRNTATKDLREEEAPNSTGDPRAELSEKLEWVYDPAPVALAAISRPPPDKTQAVVYDIAHADLGLQKERILNLRRLINLAGILHMLADIVRYRDAEFEALERDNSTVEIVSYAVIKTYRDTKRVEHPRNVYVLLEEKKVPNTDRPLLTEGGRIILSPRGISQVPKMQRELLGAVACVLETLEVIHTIPLFHRDIRWPNVMRRLDDDNRWFLIDWEDAASPPTFAQPSFAHETHSPTIFVDGHGTEVDMWGVGGLILRCEGLDVSSELRELGRWLQEMPAPSAQEALNKVKELTVRTYSM</sequence>
<gene>
    <name evidence="2" type="ORF">Clacol_010185</name>
</gene>
<evidence type="ECO:0008006" key="4">
    <source>
        <dbReference type="Google" id="ProtNLM"/>
    </source>
</evidence>
<dbReference type="Proteomes" id="UP001050691">
    <property type="component" value="Unassembled WGS sequence"/>
</dbReference>
<reference evidence="2" key="1">
    <citation type="submission" date="2021-10" db="EMBL/GenBank/DDBJ databases">
        <title>De novo Genome Assembly of Clathrus columnatus (Basidiomycota, Fungi) Using Illumina and Nanopore Sequence Data.</title>
        <authorList>
            <person name="Ogiso-Tanaka E."/>
            <person name="Itagaki H."/>
            <person name="Hosoya T."/>
            <person name="Hosaka K."/>
        </authorList>
    </citation>
    <scope>NUCLEOTIDE SEQUENCE</scope>
    <source>
        <strain evidence="2">MO-923</strain>
    </source>
</reference>
<dbReference type="Gene3D" id="1.10.510.10">
    <property type="entry name" value="Transferase(Phosphotransferase) domain 1"/>
    <property type="match status" value="1"/>
</dbReference>
<dbReference type="AlphaFoldDB" id="A0AAV5AQ30"/>